<feature type="compositionally biased region" description="Polar residues" evidence="1">
    <location>
        <begin position="141"/>
        <end position="167"/>
    </location>
</feature>
<feature type="compositionally biased region" description="Basic and acidic residues" evidence="1">
    <location>
        <begin position="93"/>
        <end position="103"/>
    </location>
</feature>
<feature type="compositionally biased region" description="Low complexity" evidence="1">
    <location>
        <begin position="104"/>
        <end position="113"/>
    </location>
</feature>
<evidence type="ECO:0000313" key="2">
    <source>
        <dbReference type="EMBL" id="KAK3098017.1"/>
    </source>
</evidence>
<feature type="region of interest" description="Disordered" evidence="1">
    <location>
        <begin position="139"/>
        <end position="170"/>
    </location>
</feature>
<name>A0AA88YEP9_PINIB</name>
<reference evidence="2" key="1">
    <citation type="submission" date="2019-08" db="EMBL/GenBank/DDBJ databases">
        <title>The improved chromosome-level genome for the pearl oyster Pinctada fucata martensii using PacBio sequencing and Hi-C.</title>
        <authorList>
            <person name="Zheng Z."/>
        </authorList>
    </citation>
    <scope>NUCLEOTIDE SEQUENCE</scope>
    <source>
        <strain evidence="2">ZZ-2019</strain>
        <tissue evidence="2">Adductor muscle</tissue>
    </source>
</reference>
<feature type="region of interest" description="Disordered" evidence="1">
    <location>
        <begin position="1218"/>
        <end position="1245"/>
    </location>
</feature>
<evidence type="ECO:0000313" key="3">
    <source>
        <dbReference type="Proteomes" id="UP001186944"/>
    </source>
</evidence>
<evidence type="ECO:0000256" key="1">
    <source>
        <dbReference type="SAM" id="MobiDB-lite"/>
    </source>
</evidence>
<feature type="compositionally biased region" description="Polar residues" evidence="1">
    <location>
        <begin position="1269"/>
        <end position="1280"/>
    </location>
</feature>
<dbReference type="EMBL" id="VSWD01000007">
    <property type="protein sequence ID" value="KAK3098017.1"/>
    <property type="molecule type" value="Genomic_DNA"/>
</dbReference>
<proteinExistence type="predicted"/>
<protein>
    <submittedName>
        <fullName evidence="2">Uncharacterized protein</fullName>
    </submittedName>
</protein>
<gene>
    <name evidence="2" type="ORF">FSP39_015365</name>
</gene>
<feature type="region of interest" description="Disordered" evidence="1">
    <location>
        <begin position="84"/>
        <end position="113"/>
    </location>
</feature>
<feature type="region of interest" description="Disordered" evidence="1">
    <location>
        <begin position="1258"/>
        <end position="1282"/>
    </location>
</feature>
<keyword evidence="3" id="KW-1185">Reference proteome</keyword>
<sequence>LNFPCKLLLEKDGSTIKLEGADQYLKDYKHSLFSQRNSDGTLGVYLVPNDDTNQRKMFAVIPTAPDDMEYAGWEIDGDNDQKYLTPVFKPKRNNADASKEIKSKSSLSSRNPVLSTSLKSKINEKEVIEVIDLCDDEKDSVQATQESSLTEASQPDPTKETTSSKNSKGAKKDVRPMFLFSNYAAANLARSAVKEIDSDKHLFKIDLKSSFKPSMIQKPLDSAHNPQQTSGEVQKNVTLTEGKTTSETLRATIPGLKDAHENRTQFLKPLPSLVTSSVRSTTQPSTSYVSATPTRTISASNVTISQTKTPIVQHSLVTKSSHQGGIVSSNILPSASLLPQFPSVQPAKVTAPISNVPLVMAPVFQPFVLTTQAKVNKPMLTGSSHLQYLSPSISAPLLPSFTPAQAVTSATYAPCITAPCITPVIAVSNAPRLTSSINSAKMSSFSQFNTSQISQLTSNANSALENQTRKVTTVFPADILNSNMLTSVPVIVSSAGQTITTCKAQTAPVSVLNNQQSRFDRVVYTLPDVVTLNSPSTVKLSTGKNFGTVESGQHLVYVAPGRTSPQIVQLRKEPVISDAKLSVFSPVTGSSNLQLSQPHTQGLTFGSKQIATELRTMKSSELVREASKSQKTVYTPNILTKMSQSFPSIARGHTDLNNLPSQSSLHTLQTLRSKVISENQTTKIPNIEISTTTNSEKENRRLTMQTQSYYTDPVGNIPSVVNHHKEPSAEKNGSQTARPTVNDDSALDIRIGTVFSLATKDDNAENSTEKERLCSMSDRFSFDPDRPWLTTRSRMPLHEVLFWNETRKLKLPRTAVADQQIRRQCAVVLTRCRKKSHEEKLCSKKCRKRVLRQQERRLSKIHNLKKLRKSLYLKLKLRLYPKPSGVVSNLRSATSTSPPKRYVEDDLTTDIFVDDGNVVSEKIETSLTQNDRSTFQNSKAMSSAKTVSNTKVVSEKSSVSKTLKQDKIISQSNPSISFTSTASLSKAVTSVAVTKHSTIIPPLTTTPSVSQAQKFFMLTVDGKRVLIPSANLTESNPKAYVLDQRSTAIPNLPLPGTPNYAPYITGQEKVSVARQYPTGMVVPRLAAPIQQNTLIPLNNPSIVSTRQPILVRPLGMGLESIRRDTGYPDNPSAQMSVMKTPVPNKVSSTIVPLSSISRMAVNSVPSTTPTVVNAQSSYVNQMRPSLQQTQNIHSTNSTRVNQPTERITVTTVITRPTLSHQQNVSSSRSCSIATATTSNPGKQSSITSFVSKNILKNVTTASPDPGKADSTSGSQTTSKYSHPLIKEPISSVGKSKAFKGTKYYFVPGGVIVKTEPKELKHSSSSDASKSLKRQLDNESLPPNKYQKLTHDILRSDDKIKKVQDLLDDRRKKLEEIKKRNTS</sequence>
<feature type="non-terminal residue" evidence="2">
    <location>
        <position position="1"/>
    </location>
</feature>
<comment type="caution">
    <text evidence="2">The sequence shown here is derived from an EMBL/GenBank/DDBJ whole genome shotgun (WGS) entry which is preliminary data.</text>
</comment>
<dbReference type="Proteomes" id="UP001186944">
    <property type="component" value="Unassembled WGS sequence"/>
</dbReference>
<accession>A0AA88YEP9</accession>
<feature type="region of interest" description="Disordered" evidence="1">
    <location>
        <begin position="1317"/>
        <end position="1344"/>
    </location>
</feature>
<organism evidence="2 3">
    <name type="scientific">Pinctada imbricata</name>
    <name type="common">Atlantic pearl-oyster</name>
    <name type="synonym">Pinctada martensii</name>
    <dbReference type="NCBI Taxonomy" id="66713"/>
    <lineage>
        <taxon>Eukaryota</taxon>
        <taxon>Metazoa</taxon>
        <taxon>Spiralia</taxon>
        <taxon>Lophotrochozoa</taxon>
        <taxon>Mollusca</taxon>
        <taxon>Bivalvia</taxon>
        <taxon>Autobranchia</taxon>
        <taxon>Pteriomorphia</taxon>
        <taxon>Pterioida</taxon>
        <taxon>Pterioidea</taxon>
        <taxon>Pteriidae</taxon>
        <taxon>Pinctada</taxon>
    </lineage>
</organism>